<dbReference type="PANTHER" id="PTHR33337">
    <property type="entry name" value="GFA DOMAIN-CONTAINING PROTEIN"/>
    <property type="match status" value="1"/>
</dbReference>
<feature type="domain" description="CENP-V/GFA" evidence="5">
    <location>
        <begin position="28"/>
        <end position="135"/>
    </location>
</feature>
<evidence type="ECO:0000256" key="2">
    <source>
        <dbReference type="ARBA" id="ARBA00022723"/>
    </source>
</evidence>
<evidence type="ECO:0000256" key="1">
    <source>
        <dbReference type="ARBA" id="ARBA00005495"/>
    </source>
</evidence>
<keyword evidence="2" id="KW-0479">Metal-binding</keyword>
<evidence type="ECO:0000313" key="6">
    <source>
        <dbReference type="EMBL" id="SFK78208.1"/>
    </source>
</evidence>
<dbReference type="GO" id="GO:0046872">
    <property type="term" value="F:metal ion binding"/>
    <property type="evidence" value="ECO:0007669"/>
    <property type="project" value="UniProtKB-KW"/>
</dbReference>
<dbReference type="InterPro" id="IPR006913">
    <property type="entry name" value="CENP-V/GFA"/>
</dbReference>
<dbReference type="Gene3D" id="3.90.1590.10">
    <property type="entry name" value="glutathione-dependent formaldehyde- activating enzyme (gfa)"/>
    <property type="match status" value="1"/>
</dbReference>
<dbReference type="GO" id="GO:0016846">
    <property type="term" value="F:carbon-sulfur lyase activity"/>
    <property type="evidence" value="ECO:0007669"/>
    <property type="project" value="InterPro"/>
</dbReference>
<dbReference type="Proteomes" id="UP000198924">
    <property type="component" value="Unassembled WGS sequence"/>
</dbReference>
<keyword evidence="3" id="KW-0862">Zinc</keyword>
<dbReference type="RefSeq" id="WP_091716190.1">
    <property type="nucleotide sequence ID" value="NZ_FOSH01000027.1"/>
</dbReference>
<dbReference type="SUPFAM" id="SSF51316">
    <property type="entry name" value="Mss4-like"/>
    <property type="match status" value="1"/>
</dbReference>
<dbReference type="PANTHER" id="PTHR33337:SF40">
    <property type="entry name" value="CENP-V_GFA DOMAIN-CONTAINING PROTEIN-RELATED"/>
    <property type="match status" value="1"/>
</dbReference>
<evidence type="ECO:0000313" key="7">
    <source>
        <dbReference type="Proteomes" id="UP000198924"/>
    </source>
</evidence>
<proteinExistence type="inferred from homology"/>
<evidence type="ECO:0000256" key="3">
    <source>
        <dbReference type="ARBA" id="ARBA00022833"/>
    </source>
</evidence>
<name>A0A1I4CAK9_9GAMM</name>
<keyword evidence="7" id="KW-1185">Reference proteome</keyword>
<evidence type="ECO:0000256" key="4">
    <source>
        <dbReference type="ARBA" id="ARBA00023239"/>
    </source>
</evidence>
<accession>A0A1I4CAK9</accession>
<comment type="similarity">
    <text evidence="1">Belongs to the Gfa family.</text>
</comment>
<organism evidence="6 7">
    <name type="scientific">Methylophaga sulfidovorans</name>
    <dbReference type="NCBI Taxonomy" id="45496"/>
    <lineage>
        <taxon>Bacteria</taxon>
        <taxon>Pseudomonadati</taxon>
        <taxon>Pseudomonadota</taxon>
        <taxon>Gammaproteobacteria</taxon>
        <taxon>Thiotrichales</taxon>
        <taxon>Piscirickettsiaceae</taxon>
        <taxon>Methylophaga</taxon>
    </lineage>
</organism>
<dbReference type="PROSITE" id="PS51891">
    <property type="entry name" value="CENP_V_GFA"/>
    <property type="match status" value="1"/>
</dbReference>
<gene>
    <name evidence="6" type="ORF">SAMN04488079_12712</name>
</gene>
<dbReference type="AlphaFoldDB" id="A0A1I4CAK9"/>
<evidence type="ECO:0000259" key="5">
    <source>
        <dbReference type="PROSITE" id="PS51891"/>
    </source>
</evidence>
<keyword evidence="4" id="KW-0456">Lyase</keyword>
<reference evidence="7" key="1">
    <citation type="submission" date="2016-10" db="EMBL/GenBank/DDBJ databases">
        <authorList>
            <person name="Varghese N."/>
            <person name="Submissions S."/>
        </authorList>
    </citation>
    <scope>NUCLEOTIDE SEQUENCE [LARGE SCALE GENOMIC DNA]</scope>
    <source>
        <strain evidence="7">DSM 11578</strain>
    </source>
</reference>
<dbReference type="InterPro" id="IPR011057">
    <property type="entry name" value="Mss4-like_sf"/>
</dbReference>
<protein>
    <submittedName>
        <fullName evidence="6">Uncharacterized conserved protein</fullName>
    </submittedName>
</protein>
<dbReference type="OrthoDB" id="4188830at2"/>
<dbReference type="STRING" id="45496.SAMN04488079_12712"/>
<sequence>MAVGGRSYTGAPSRRKAKALCEFNGGIVKGSCLCGEIEYEISEFNGNIYQCHCSLCRKQGGSASNTGAIVPLNRLHWLKGQANVRTWVKSTGFTSSFCQSCGSLVPNVLRELDYYWVPVGALDDGAFKVVANIYLDSKASWATVSSSGGRFEAMPVLDEFLNLLDVGLHGQK</sequence>
<dbReference type="Pfam" id="PF04828">
    <property type="entry name" value="GFA"/>
    <property type="match status" value="1"/>
</dbReference>
<dbReference type="EMBL" id="FOSH01000027">
    <property type="protein sequence ID" value="SFK78208.1"/>
    <property type="molecule type" value="Genomic_DNA"/>
</dbReference>